<dbReference type="Proteomes" id="UP001527202">
    <property type="component" value="Unassembled WGS sequence"/>
</dbReference>
<keyword evidence="5" id="KW-1185">Reference proteome</keyword>
<feature type="signal peptide" evidence="1">
    <location>
        <begin position="1"/>
        <end position="20"/>
    </location>
</feature>
<dbReference type="PROSITE" id="PS51257">
    <property type="entry name" value="PROKAR_LIPOPROTEIN"/>
    <property type="match status" value="1"/>
</dbReference>
<evidence type="ECO:0008006" key="6">
    <source>
        <dbReference type="Google" id="ProtNLM"/>
    </source>
</evidence>
<evidence type="ECO:0000313" key="2">
    <source>
        <dbReference type="EMBL" id="MCY9596718.1"/>
    </source>
</evidence>
<proteinExistence type="predicted"/>
<dbReference type="EMBL" id="JAMDMJ010000014">
    <property type="protein sequence ID" value="MCY9596718.1"/>
    <property type="molecule type" value="Genomic_DNA"/>
</dbReference>
<dbReference type="KEGG" id="pchi:PC41400_26935"/>
<dbReference type="Proteomes" id="UP000288943">
    <property type="component" value="Chromosome"/>
</dbReference>
<protein>
    <recommendedName>
        <fullName evidence="6">Lipoprotein</fullName>
    </recommendedName>
</protein>
<accession>A0A410X3B8</accession>
<sequence>MKKNLILLVTVLLLMSCSAARIPYDDKITDRLMASVQKIETGQTVEPDNFEAYDWVYIIPPYSGGEALDNLEVDEQSKKYIQQQASMNENYILVTSKEGKAVSYATLDKNFSTEGGEILKYKGSDKLLVRKGETGGRPYLFLPK</sequence>
<feature type="chain" id="PRO_5019551262" description="Lipoprotein" evidence="1">
    <location>
        <begin position="21"/>
        <end position="144"/>
    </location>
</feature>
<dbReference type="RefSeq" id="WP_042235849.1">
    <property type="nucleotide sequence ID" value="NZ_CP026520.1"/>
</dbReference>
<dbReference type="OrthoDB" id="9894772at2"/>
<gene>
    <name evidence="2" type="ORF">M5X16_13130</name>
    <name evidence="3" type="ORF">PC41400_26935</name>
</gene>
<dbReference type="EMBL" id="CP026520">
    <property type="protein sequence ID" value="QAV21112.1"/>
    <property type="molecule type" value="Genomic_DNA"/>
</dbReference>
<name>A0A410X3B8_9BACL</name>
<organism evidence="3 4">
    <name type="scientific">Paenibacillus chitinolyticus</name>
    <dbReference type="NCBI Taxonomy" id="79263"/>
    <lineage>
        <taxon>Bacteria</taxon>
        <taxon>Bacillati</taxon>
        <taxon>Bacillota</taxon>
        <taxon>Bacilli</taxon>
        <taxon>Bacillales</taxon>
        <taxon>Paenibacillaceae</taxon>
        <taxon>Paenibacillus</taxon>
    </lineage>
</organism>
<evidence type="ECO:0000256" key="1">
    <source>
        <dbReference type="SAM" id="SignalP"/>
    </source>
</evidence>
<keyword evidence="1" id="KW-0732">Signal</keyword>
<evidence type="ECO:0000313" key="5">
    <source>
        <dbReference type="Proteomes" id="UP001527202"/>
    </source>
</evidence>
<dbReference type="AlphaFoldDB" id="A0A410X3B8"/>
<reference evidence="3 4" key="1">
    <citation type="submission" date="2018-01" db="EMBL/GenBank/DDBJ databases">
        <title>The whole genome sequencing and assembly of Paenibacillus chitinolyticus KCCM 41400 strain.</title>
        <authorList>
            <person name="Kim J.-Y."/>
            <person name="Park M.-K."/>
            <person name="Lee Y.-J."/>
            <person name="Yi H."/>
            <person name="Bahn Y.-S."/>
            <person name="Kim J.F."/>
            <person name="Lee D.-W."/>
        </authorList>
    </citation>
    <scope>NUCLEOTIDE SEQUENCE [LARGE SCALE GENOMIC DNA]</scope>
    <source>
        <strain evidence="3 4">KCCM 41400</strain>
    </source>
</reference>
<reference evidence="2 5" key="2">
    <citation type="submission" date="2022-05" db="EMBL/GenBank/DDBJ databases">
        <title>Genome Sequencing of Bee-Associated Microbes.</title>
        <authorList>
            <person name="Dunlap C."/>
        </authorList>
    </citation>
    <scope>NUCLEOTIDE SEQUENCE [LARGE SCALE GENOMIC DNA]</scope>
    <source>
        <strain evidence="2 5">NRRL B-23120</strain>
    </source>
</reference>
<evidence type="ECO:0000313" key="3">
    <source>
        <dbReference type="EMBL" id="QAV21112.1"/>
    </source>
</evidence>
<dbReference type="GeneID" id="95378430"/>
<evidence type="ECO:0000313" key="4">
    <source>
        <dbReference type="Proteomes" id="UP000288943"/>
    </source>
</evidence>